<evidence type="ECO:0000313" key="2">
    <source>
        <dbReference type="Proteomes" id="UP000683417"/>
    </source>
</evidence>
<accession>A0A9W4D5Q3</accession>
<dbReference type="Proteomes" id="UP000683417">
    <property type="component" value="Unassembled WGS sequence"/>
</dbReference>
<sequence>MRIRRLRAWSSNVRLARWIRKHKFGCWKQITQLAMKLRFEDEHKWRQGGKGYQR</sequence>
<proteinExistence type="predicted"/>
<reference evidence="1" key="1">
    <citation type="submission" date="2020-10" db="EMBL/GenBank/DDBJ databases">
        <authorList>
            <person name="Muller C M."/>
        </authorList>
    </citation>
    <scope>NUCLEOTIDE SEQUENCE</scope>
    <source>
        <strain evidence="1">THUN-12</strain>
    </source>
</reference>
<comment type="caution">
    <text evidence="1">The sequence shown here is derived from an EMBL/GenBank/DDBJ whole genome shotgun (WGS) entry which is preliminary data.</text>
</comment>
<dbReference type="EMBL" id="CAJHIT010000009">
    <property type="protein sequence ID" value="CAD6504783.1"/>
    <property type="molecule type" value="Genomic_DNA"/>
</dbReference>
<dbReference type="AlphaFoldDB" id="A0A9W4D5Q3"/>
<gene>
    <name evidence="1" type="ORF">BGTH12_LOCUS6141</name>
</gene>
<name>A0A9W4D5Q3_BLUGR</name>
<evidence type="ECO:0000313" key="1">
    <source>
        <dbReference type="EMBL" id="CAD6504783.1"/>
    </source>
</evidence>
<protein>
    <submittedName>
        <fullName evidence="1">BgTH12-00286</fullName>
    </submittedName>
</protein>
<organism evidence="1 2">
    <name type="scientific">Blumeria graminis f. sp. triticale</name>
    <dbReference type="NCBI Taxonomy" id="1689686"/>
    <lineage>
        <taxon>Eukaryota</taxon>
        <taxon>Fungi</taxon>
        <taxon>Dikarya</taxon>
        <taxon>Ascomycota</taxon>
        <taxon>Pezizomycotina</taxon>
        <taxon>Leotiomycetes</taxon>
        <taxon>Erysiphales</taxon>
        <taxon>Erysiphaceae</taxon>
        <taxon>Blumeria</taxon>
    </lineage>
</organism>